<protein>
    <submittedName>
        <fullName evidence="1">Uncharacterized protein</fullName>
    </submittedName>
</protein>
<sequence length="81" mass="9452">MLLKLGKTIDSMKGVYFGNLFGDEFAFDLLFDLLSKKSLLNNKLDNYISKLNHASSEVCHILKDHFNNLTWRENKKDEGKW</sequence>
<keyword evidence="2" id="KW-1185">Reference proteome</keyword>
<name>A0ABR5KA19_9GAMM</name>
<organism evidence="1 2">
    <name type="scientific">Photorhabdus heterorhabditis</name>
    <dbReference type="NCBI Taxonomy" id="880156"/>
    <lineage>
        <taxon>Bacteria</taxon>
        <taxon>Pseudomonadati</taxon>
        <taxon>Pseudomonadota</taxon>
        <taxon>Gammaproteobacteria</taxon>
        <taxon>Enterobacterales</taxon>
        <taxon>Morganellaceae</taxon>
        <taxon>Photorhabdus</taxon>
    </lineage>
</organism>
<accession>A0ABR5KA19</accession>
<evidence type="ECO:0000313" key="1">
    <source>
        <dbReference type="EMBL" id="KOY61435.1"/>
    </source>
</evidence>
<comment type="caution">
    <text evidence="1">The sequence shown here is derived from an EMBL/GenBank/DDBJ whole genome shotgun (WGS) entry which is preliminary data.</text>
</comment>
<proteinExistence type="predicted"/>
<evidence type="ECO:0000313" key="2">
    <source>
        <dbReference type="Proteomes" id="UP000037727"/>
    </source>
</evidence>
<dbReference type="Proteomes" id="UP000037727">
    <property type="component" value="Unassembled WGS sequence"/>
</dbReference>
<dbReference type="EMBL" id="LJCS01000039">
    <property type="protein sequence ID" value="KOY61435.1"/>
    <property type="molecule type" value="Genomic_DNA"/>
</dbReference>
<gene>
    <name evidence="1" type="ORF">AM629_13685</name>
</gene>
<reference evidence="1 2" key="1">
    <citation type="submission" date="2015-09" db="EMBL/GenBank/DDBJ databases">
        <title>Draft genome sequence and assembly of Photorhabdus sp. VMG, a bacterial symbiont associated with Heterorhabditis zealandica.</title>
        <authorList>
            <person name="Naidoo S."/>
            <person name="Featherston J."/>
            <person name="Mothupi B."/>
            <person name="Gray V.M."/>
        </authorList>
    </citation>
    <scope>NUCLEOTIDE SEQUENCE [LARGE SCALE GENOMIC DNA]</scope>
    <source>
        <strain evidence="1 2">VMG</strain>
    </source>
</reference>